<dbReference type="STRING" id="2018661.A0A2A2LQE3"/>
<dbReference type="OrthoDB" id="18010at2759"/>
<evidence type="ECO:0000259" key="2">
    <source>
        <dbReference type="PROSITE" id="PS50076"/>
    </source>
</evidence>
<dbReference type="InterPro" id="IPR024586">
    <property type="entry name" value="DnaJ-like_C11_C"/>
</dbReference>
<dbReference type="InterPro" id="IPR001623">
    <property type="entry name" value="DnaJ_domain"/>
</dbReference>
<dbReference type="AlphaFoldDB" id="A0A2A2LQE3"/>
<keyword evidence="4" id="KW-1185">Reference proteome</keyword>
<comment type="caution">
    <text evidence="3">The sequence shown here is derived from an EMBL/GenBank/DDBJ whole genome shotgun (WGS) entry which is preliminary data.</text>
</comment>
<dbReference type="Proteomes" id="UP000218231">
    <property type="component" value="Unassembled WGS sequence"/>
</dbReference>
<evidence type="ECO:0000313" key="4">
    <source>
        <dbReference type="Proteomes" id="UP000218231"/>
    </source>
</evidence>
<reference evidence="3 4" key="1">
    <citation type="journal article" date="2017" name="Curr. Biol.">
        <title>Genome architecture and evolution of a unichromosomal asexual nematode.</title>
        <authorList>
            <person name="Fradin H."/>
            <person name="Zegar C."/>
            <person name="Gutwein M."/>
            <person name="Lucas J."/>
            <person name="Kovtun M."/>
            <person name="Corcoran D."/>
            <person name="Baugh L.R."/>
            <person name="Kiontke K."/>
            <person name="Gunsalus K."/>
            <person name="Fitch D.H."/>
            <person name="Piano F."/>
        </authorList>
    </citation>
    <scope>NUCLEOTIDE SEQUENCE [LARGE SCALE GENOMIC DNA]</scope>
    <source>
        <strain evidence="3">PF1309</strain>
    </source>
</reference>
<protein>
    <recommendedName>
        <fullName evidence="2">J domain-containing protein</fullName>
    </recommendedName>
</protein>
<proteinExistence type="predicted"/>
<name>A0A2A2LQE3_9BILA</name>
<dbReference type="PROSITE" id="PS50076">
    <property type="entry name" value="DNAJ_2"/>
    <property type="match status" value="1"/>
</dbReference>
<dbReference type="Pfam" id="PF00226">
    <property type="entry name" value="DnaJ"/>
    <property type="match status" value="1"/>
</dbReference>
<evidence type="ECO:0000313" key="3">
    <source>
        <dbReference type="EMBL" id="PAV88471.1"/>
    </source>
</evidence>
<dbReference type="CDD" id="cd06257">
    <property type="entry name" value="DnaJ"/>
    <property type="match status" value="1"/>
</dbReference>
<dbReference type="SUPFAM" id="SSF46565">
    <property type="entry name" value="Chaperone J-domain"/>
    <property type="match status" value="1"/>
</dbReference>
<dbReference type="Pfam" id="PF11875">
    <property type="entry name" value="DnaJ-like_C11_C"/>
    <property type="match status" value="1"/>
</dbReference>
<dbReference type="InterPro" id="IPR052243">
    <property type="entry name" value="Mito_inner_membrane_organizer"/>
</dbReference>
<dbReference type="PROSITE" id="PS00636">
    <property type="entry name" value="DNAJ_1"/>
    <property type="match status" value="1"/>
</dbReference>
<accession>A0A2A2LQE3</accession>
<dbReference type="SMART" id="SM00271">
    <property type="entry name" value="DnaJ"/>
    <property type="match status" value="1"/>
</dbReference>
<dbReference type="Gene3D" id="1.10.287.110">
    <property type="entry name" value="DnaJ domain"/>
    <property type="match status" value="1"/>
</dbReference>
<dbReference type="InterPro" id="IPR018253">
    <property type="entry name" value="DnaJ_domain_CS"/>
</dbReference>
<gene>
    <name evidence="3" type="ORF">WR25_06040</name>
</gene>
<evidence type="ECO:0000256" key="1">
    <source>
        <dbReference type="ARBA" id="ARBA00023186"/>
    </source>
</evidence>
<dbReference type="GO" id="GO:0042407">
    <property type="term" value="P:cristae formation"/>
    <property type="evidence" value="ECO:0007669"/>
    <property type="project" value="TreeGrafter"/>
</dbReference>
<dbReference type="GO" id="GO:0005739">
    <property type="term" value="C:mitochondrion"/>
    <property type="evidence" value="ECO:0007669"/>
    <property type="project" value="GOC"/>
</dbReference>
<dbReference type="EMBL" id="LIAE01006519">
    <property type="protein sequence ID" value="PAV88471.1"/>
    <property type="molecule type" value="Genomic_DNA"/>
</dbReference>
<feature type="domain" description="J" evidence="2">
    <location>
        <begin position="26"/>
        <end position="94"/>
    </location>
</feature>
<sequence length="563" mass="63794">MSISSGSSVCGDAGNDLLPEEEEQIDFYAILNVPRDATSDEINKAYRKRCLIFHPDRHSDEEDKKQAEKIFVKLRRAHEVLINPKQRAIYDALGVEGLDAQGWELVSRSANPENIRKEYEFLQRLREQELMLTRIHPTSSFVMKSSFAGLFEENSEDRFPPQLLGVSIAQAVDCGLTGTDRLGLKGSVRASNGRGDGHVAAIWKKNIGGVALENTLSVSSDNVQVSTRIARSIFTRSAIILQPALQYSYQQEAFIPSLSFIFSMRLRMRWQGSLMWHVTPMNSAFTTTLVHTEYNQPKALSPTNSNIRLVYYVREPAKDAFTECAVQVSLYGIAPSINFERRLSRFSRVGASLHFTFPACILSAKLKLKTGQSVFEWHIVLCDDRENLTRSFVYGVALPIFAVQAAKVLFRPWWEKAALIFEDNKRDLQADLARQEEAGKVIHLMRPTAERIKREEEQRRGVIILEAKYGQCEQSGSRAYPMAGERTIDVTIPLQAMVHDSQLRIYSVKSQLPGFYDPCPNEPKMLQIRYLFREELHAVTVGDEMPVTLPLRAHRVSSSHNSH</sequence>
<dbReference type="InterPro" id="IPR036869">
    <property type="entry name" value="J_dom_sf"/>
</dbReference>
<keyword evidence="1" id="KW-0143">Chaperone</keyword>
<dbReference type="PANTHER" id="PTHR44157">
    <property type="entry name" value="DNAJ HOMOLOG SUBFAMILY C MEMBER 11"/>
    <property type="match status" value="1"/>
</dbReference>
<organism evidence="3 4">
    <name type="scientific">Diploscapter pachys</name>
    <dbReference type="NCBI Taxonomy" id="2018661"/>
    <lineage>
        <taxon>Eukaryota</taxon>
        <taxon>Metazoa</taxon>
        <taxon>Ecdysozoa</taxon>
        <taxon>Nematoda</taxon>
        <taxon>Chromadorea</taxon>
        <taxon>Rhabditida</taxon>
        <taxon>Rhabditina</taxon>
        <taxon>Rhabditomorpha</taxon>
        <taxon>Rhabditoidea</taxon>
        <taxon>Rhabditidae</taxon>
        <taxon>Diploscapter</taxon>
    </lineage>
</organism>
<dbReference type="PANTHER" id="PTHR44157:SF1">
    <property type="entry name" value="DNAJ HOMOLOG SUBFAMILY C MEMBER 11"/>
    <property type="match status" value="1"/>
</dbReference>
<dbReference type="PRINTS" id="PR00625">
    <property type="entry name" value="JDOMAIN"/>
</dbReference>